<dbReference type="GO" id="GO:0005886">
    <property type="term" value="C:plasma membrane"/>
    <property type="evidence" value="ECO:0007669"/>
    <property type="project" value="UniProtKB-SubCell"/>
</dbReference>
<name>A0A084J969_9CLOT</name>
<keyword evidence="5 8" id="KW-1133">Transmembrane helix</keyword>
<organism evidence="10 11">
    <name type="scientific">Clostridium sulfidigenes</name>
    <dbReference type="NCBI Taxonomy" id="318464"/>
    <lineage>
        <taxon>Bacteria</taxon>
        <taxon>Bacillati</taxon>
        <taxon>Bacillota</taxon>
        <taxon>Clostridia</taxon>
        <taxon>Eubacteriales</taxon>
        <taxon>Clostridiaceae</taxon>
        <taxon>Clostridium</taxon>
    </lineage>
</organism>
<comment type="caution">
    <text evidence="10">The sequence shown here is derived from an EMBL/GenBank/DDBJ whole genome shotgun (WGS) entry which is preliminary data.</text>
</comment>
<evidence type="ECO:0000256" key="2">
    <source>
        <dbReference type="ARBA" id="ARBA00022475"/>
    </source>
</evidence>
<dbReference type="eggNOG" id="COG3610">
    <property type="taxonomic scope" value="Bacteria"/>
</dbReference>
<proteinExistence type="inferred from homology"/>
<feature type="transmembrane region" description="Helical" evidence="8">
    <location>
        <begin position="49"/>
        <end position="69"/>
    </location>
</feature>
<dbReference type="PANTHER" id="PTHR34390">
    <property type="entry name" value="UPF0442 PROTEIN YJJB-RELATED"/>
    <property type="match status" value="1"/>
</dbReference>
<evidence type="ECO:0000256" key="7">
    <source>
        <dbReference type="ARBA" id="ARBA00034125"/>
    </source>
</evidence>
<evidence type="ECO:0000259" key="9">
    <source>
        <dbReference type="Pfam" id="PF12821"/>
    </source>
</evidence>
<sequence>MFLQVIYAFIVSLGFGVLFNVRDKNLFFAALGGAVGWFFYSLTMNLSNSSILAMLIASISISIYAEIFSRVLKNPVTLFLVCSLIPLVPGSGMYYTVFEAVEGNVFGSLNNGIETLSLAGVIAVGIILVSTLSRLMQKLKIRRNQRKLGNVEE</sequence>
<keyword evidence="11" id="KW-1185">Reference proteome</keyword>
<dbReference type="PANTHER" id="PTHR34390:SF1">
    <property type="entry name" value="SUCCINATE TRANSPORTER SUBUNIT YJJB-RELATED"/>
    <property type="match status" value="1"/>
</dbReference>
<feature type="domain" description="Threonine/Serine exporter ThrE" evidence="9">
    <location>
        <begin position="4"/>
        <end position="131"/>
    </location>
</feature>
<evidence type="ECO:0000256" key="5">
    <source>
        <dbReference type="ARBA" id="ARBA00022989"/>
    </source>
</evidence>
<keyword evidence="4 8" id="KW-0812">Transmembrane</keyword>
<dbReference type="STRING" id="318464.IO99_14685"/>
<evidence type="ECO:0000313" key="11">
    <source>
        <dbReference type="Proteomes" id="UP000028542"/>
    </source>
</evidence>
<keyword evidence="2" id="KW-1003">Cell membrane</keyword>
<keyword evidence="6 8" id="KW-0472">Membrane</keyword>
<evidence type="ECO:0000256" key="6">
    <source>
        <dbReference type="ARBA" id="ARBA00023136"/>
    </source>
</evidence>
<dbReference type="Pfam" id="PF12821">
    <property type="entry name" value="ThrE_2"/>
    <property type="match status" value="1"/>
</dbReference>
<feature type="transmembrane region" description="Helical" evidence="8">
    <location>
        <begin position="26"/>
        <end position="43"/>
    </location>
</feature>
<protein>
    <submittedName>
        <fullName evidence="10">Membrane protein</fullName>
    </submittedName>
</protein>
<evidence type="ECO:0000256" key="1">
    <source>
        <dbReference type="ARBA" id="ARBA00004651"/>
    </source>
</evidence>
<dbReference type="EMBL" id="JPMD01000035">
    <property type="protein sequence ID" value="KEZ85503.1"/>
    <property type="molecule type" value="Genomic_DNA"/>
</dbReference>
<dbReference type="InterPro" id="IPR050539">
    <property type="entry name" value="ThrE_Dicarb/AminoAcid_Exp"/>
</dbReference>
<feature type="transmembrane region" description="Helical" evidence="8">
    <location>
        <begin position="116"/>
        <end position="136"/>
    </location>
</feature>
<dbReference type="Proteomes" id="UP000028542">
    <property type="component" value="Unassembled WGS sequence"/>
</dbReference>
<evidence type="ECO:0000313" key="10">
    <source>
        <dbReference type="EMBL" id="KEZ85503.1"/>
    </source>
</evidence>
<reference evidence="10 11" key="1">
    <citation type="submission" date="2014-07" db="EMBL/GenBank/DDBJ databases">
        <title>Draft genome of Clostridium sulfidigenes 113A isolated from sediments associated with methane hydrate from Krishna Godavari basin.</title>
        <authorList>
            <person name="Honkalas V.S."/>
            <person name="Dabir A.P."/>
            <person name="Arora P."/>
            <person name="Dhakephalkar P.K."/>
        </authorList>
    </citation>
    <scope>NUCLEOTIDE SEQUENCE [LARGE SCALE GENOMIC DNA]</scope>
    <source>
        <strain evidence="10 11">113A</strain>
    </source>
</reference>
<comment type="similarity">
    <text evidence="7">Belongs to the ThrE exporter (TC 2.A.79) family.</text>
</comment>
<accession>A0A084J969</accession>
<dbReference type="AlphaFoldDB" id="A0A084J969"/>
<dbReference type="GO" id="GO:0015744">
    <property type="term" value="P:succinate transport"/>
    <property type="evidence" value="ECO:0007669"/>
    <property type="project" value="TreeGrafter"/>
</dbReference>
<evidence type="ECO:0000256" key="4">
    <source>
        <dbReference type="ARBA" id="ARBA00022692"/>
    </source>
</evidence>
<dbReference type="RefSeq" id="WP_035134497.1">
    <property type="nucleotide sequence ID" value="NZ_JPMD01000035.1"/>
</dbReference>
<comment type="subcellular location">
    <subcellularLocation>
        <location evidence="1">Cell membrane</location>
        <topology evidence="1">Multi-pass membrane protein</topology>
    </subcellularLocation>
</comment>
<feature type="transmembrane region" description="Helical" evidence="8">
    <location>
        <begin position="76"/>
        <end position="96"/>
    </location>
</feature>
<keyword evidence="3" id="KW-0997">Cell inner membrane</keyword>
<feature type="transmembrane region" description="Helical" evidence="8">
    <location>
        <begin position="6"/>
        <end position="21"/>
    </location>
</feature>
<gene>
    <name evidence="10" type="ORF">IO99_14685</name>
</gene>
<evidence type="ECO:0000256" key="8">
    <source>
        <dbReference type="SAM" id="Phobius"/>
    </source>
</evidence>
<evidence type="ECO:0000256" key="3">
    <source>
        <dbReference type="ARBA" id="ARBA00022519"/>
    </source>
</evidence>
<dbReference type="InterPro" id="IPR024528">
    <property type="entry name" value="ThrE_2"/>
</dbReference>